<feature type="transmembrane region" description="Helical" evidence="12">
    <location>
        <begin position="438"/>
        <end position="462"/>
    </location>
</feature>
<reference evidence="13" key="1">
    <citation type="submission" date="2021-02" db="EMBL/GenBank/DDBJ databases">
        <authorList>
            <person name="Nowell W R."/>
        </authorList>
    </citation>
    <scope>NUCLEOTIDE SEQUENCE</scope>
    <source>
        <strain evidence="13">Ploen Becks lab</strain>
    </source>
</reference>
<keyword evidence="14" id="KW-1185">Reference proteome</keyword>
<dbReference type="Gene3D" id="1.10.287.770">
    <property type="entry name" value="YojJ-like"/>
    <property type="match status" value="1"/>
</dbReference>
<name>A0A813YJR1_9BILA</name>
<dbReference type="Pfam" id="PF00858">
    <property type="entry name" value="ASC"/>
    <property type="match status" value="1"/>
</dbReference>
<dbReference type="Proteomes" id="UP000663879">
    <property type="component" value="Unassembled WGS sequence"/>
</dbReference>
<dbReference type="GO" id="GO:0005886">
    <property type="term" value="C:plasma membrane"/>
    <property type="evidence" value="ECO:0007669"/>
    <property type="project" value="TreeGrafter"/>
</dbReference>
<keyword evidence="9 11" id="KW-0739">Sodium transport</keyword>
<feature type="transmembrane region" description="Helical" evidence="12">
    <location>
        <begin position="43"/>
        <end position="65"/>
    </location>
</feature>
<evidence type="ECO:0000256" key="3">
    <source>
        <dbReference type="ARBA" id="ARBA00022461"/>
    </source>
</evidence>
<accession>A0A813YJR1</accession>
<evidence type="ECO:0000313" key="14">
    <source>
        <dbReference type="Proteomes" id="UP000663879"/>
    </source>
</evidence>
<evidence type="ECO:0000256" key="1">
    <source>
        <dbReference type="ARBA" id="ARBA00004141"/>
    </source>
</evidence>
<dbReference type="PANTHER" id="PTHR11690">
    <property type="entry name" value="AMILORIDE-SENSITIVE SODIUM CHANNEL-RELATED"/>
    <property type="match status" value="1"/>
</dbReference>
<proteinExistence type="inferred from homology"/>
<evidence type="ECO:0000256" key="10">
    <source>
        <dbReference type="ARBA" id="ARBA00023303"/>
    </source>
</evidence>
<dbReference type="EMBL" id="CAJNOC010001711">
    <property type="protein sequence ID" value="CAF0885554.1"/>
    <property type="molecule type" value="Genomic_DNA"/>
</dbReference>
<evidence type="ECO:0000256" key="6">
    <source>
        <dbReference type="ARBA" id="ARBA00023053"/>
    </source>
</evidence>
<evidence type="ECO:0000256" key="9">
    <source>
        <dbReference type="ARBA" id="ARBA00023201"/>
    </source>
</evidence>
<dbReference type="Gene3D" id="2.60.470.10">
    <property type="entry name" value="Acid-sensing ion channels like domains"/>
    <property type="match status" value="1"/>
</dbReference>
<dbReference type="PROSITE" id="PS01206">
    <property type="entry name" value="ASC"/>
    <property type="match status" value="1"/>
</dbReference>
<keyword evidence="6" id="KW-0915">Sodium</keyword>
<dbReference type="GO" id="GO:0015280">
    <property type="term" value="F:ligand-gated sodium channel activity"/>
    <property type="evidence" value="ECO:0007669"/>
    <property type="project" value="TreeGrafter"/>
</dbReference>
<comment type="similarity">
    <text evidence="11">Belongs to the amiloride-sensitive sodium channel (TC 1.A.6) family.</text>
</comment>
<gene>
    <name evidence="13" type="ORF">OXX778_LOCUS10643</name>
</gene>
<evidence type="ECO:0000256" key="7">
    <source>
        <dbReference type="ARBA" id="ARBA00023065"/>
    </source>
</evidence>
<evidence type="ECO:0000313" key="13">
    <source>
        <dbReference type="EMBL" id="CAF0885554.1"/>
    </source>
</evidence>
<dbReference type="PANTHER" id="PTHR11690:SF248">
    <property type="entry name" value="PICKPOCKET 17, ISOFORM A"/>
    <property type="match status" value="1"/>
</dbReference>
<evidence type="ECO:0000256" key="8">
    <source>
        <dbReference type="ARBA" id="ARBA00023136"/>
    </source>
</evidence>
<dbReference type="InterPro" id="IPR001873">
    <property type="entry name" value="ENaC"/>
</dbReference>
<evidence type="ECO:0000256" key="4">
    <source>
        <dbReference type="ARBA" id="ARBA00022692"/>
    </source>
</evidence>
<keyword evidence="10 11" id="KW-0407">Ion channel</keyword>
<evidence type="ECO:0000256" key="2">
    <source>
        <dbReference type="ARBA" id="ARBA00022448"/>
    </source>
</evidence>
<keyword evidence="8 12" id="KW-0472">Membrane</keyword>
<dbReference type="OrthoDB" id="10051479at2759"/>
<keyword evidence="4 11" id="KW-0812">Transmembrane</keyword>
<keyword evidence="2 11" id="KW-0813">Transport</keyword>
<protein>
    <submittedName>
        <fullName evidence="13">Uncharacterized protein</fullName>
    </submittedName>
</protein>
<comment type="caution">
    <text evidence="13">The sequence shown here is derived from an EMBL/GenBank/DDBJ whole genome shotgun (WGS) entry which is preliminary data.</text>
</comment>
<dbReference type="InterPro" id="IPR020903">
    <property type="entry name" value="ENaC_CS"/>
</dbReference>
<organism evidence="13 14">
    <name type="scientific">Brachionus calyciflorus</name>
    <dbReference type="NCBI Taxonomy" id="104777"/>
    <lineage>
        <taxon>Eukaryota</taxon>
        <taxon>Metazoa</taxon>
        <taxon>Spiralia</taxon>
        <taxon>Gnathifera</taxon>
        <taxon>Rotifera</taxon>
        <taxon>Eurotatoria</taxon>
        <taxon>Monogononta</taxon>
        <taxon>Pseudotrocha</taxon>
        <taxon>Ploima</taxon>
        <taxon>Brachionidae</taxon>
        <taxon>Brachionus</taxon>
    </lineage>
</organism>
<sequence>MKIESQKPNLKNRIKNVTLEIILSSTSHGLPNIFRSSNLYIKLMWIFFTLISTGLLGCMVTQNIMNYFKYEVTTKTRVKTEFKSTFPTITVCNINTFTSEHAANYIKTIEYNKFDDNPLAKSFEFMAKSYKPKNNSILYGDSLDKLLVFCEYETHRCNMSQVRYYNHPEYGDCYMINSGYDYKNNPVNLWSAMAPKRHLGLNLILNISVHDELKFLSPNYGAIVIIHNNTVNPFVQEGITLSPKIESNIALTKTFFSSQPKPYSDCDGKTDDPNEYNSELFKLIHKNGGGYSQFLCLGLCFQRSIVNKCGCSVVNFPSFFEVRSCFLNEDINCMNNQLNEVIESNYIMDVCYKECPLECEGMKFEKTVSFNQFSNDKWIEYMQNYDKHDSIYFNKTINSDELAAVRIYYETISYTNIEEKPTTMFVDLLSSIGGVAGLFLGVSVLSFVEIIECLMQIIFIMINYKKVSF</sequence>
<comment type="subcellular location">
    <subcellularLocation>
        <location evidence="1">Membrane</location>
        <topology evidence="1">Multi-pass membrane protein</topology>
    </subcellularLocation>
</comment>
<evidence type="ECO:0000256" key="11">
    <source>
        <dbReference type="RuleBase" id="RU000679"/>
    </source>
</evidence>
<keyword evidence="5 12" id="KW-1133">Transmembrane helix</keyword>
<evidence type="ECO:0000256" key="12">
    <source>
        <dbReference type="SAM" id="Phobius"/>
    </source>
</evidence>
<dbReference type="PRINTS" id="PR01078">
    <property type="entry name" value="AMINACHANNEL"/>
</dbReference>
<dbReference type="AlphaFoldDB" id="A0A813YJR1"/>
<keyword evidence="3 11" id="KW-0894">Sodium channel</keyword>
<keyword evidence="7 11" id="KW-0406">Ion transport</keyword>
<evidence type="ECO:0000256" key="5">
    <source>
        <dbReference type="ARBA" id="ARBA00022989"/>
    </source>
</evidence>